<dbReference type="CDD" id="cd16377">
    <property type="entry name" value="23S_rRNA_IVP_like"/>
    <property type="match status" value="1"/>
</dbReference>
<dbReference type="OrthoDB" id="9811959at2"/>
<dbReference type="NCBIfam" id="TIGR02436">
    <property type="entry name" value="four helix bundle protein"/>
    <property type="match status" value="1"/>
</dbReference>
<organism evidence="1 2">
    <name type="scientific">Lishizhenia tianjinensis</name>
    <dbReference type="NCBI Taxonomy" id="477690"/>
    <lineage>
        <taxon>Bacteria</taxon>
        <taxon>Pseudomonadati</taxon>
        <taxon>Bacteroidota</taxon>
        <taxon>Flavobacteriia</taxon>
        <taxon>Flavobacteriales</taxon>
        <taxon>Crocinitomicaceae</taxon>
        <taxon>Lishizhenia</taxon>
    </lineage>
</organism>
<dbReference type="InterPro" id="IPR012657">
    <property type="entry name" value="23S_rRNA-intervening_sequence"/>
</dbReference>
<dbReference type="Proteomes" id="UP000236454">
    <property type="component" value="Unassembled WGS sequence"/>
</dbReference>
<dbReference type="SUPFAM" id="SSF158446">
    <property type="entry name" value="IVS-encoded protein-like"/>
    <property type="match status" value="1"/>
</dbReference>
<proteinExistence type="predicted"/>
<accession>A0A1I6ZPE9</accession>
<dbReference type="InterPro" id="IPR036583">
    <property type="entry name" value="23S_rRNA_IVS_sf"/>
</dbReference>
<dbReference type="EMBL" id="FPAS01000002">
    <property type="protein sequence ID" value="SFT64589.1"/>
    <property type="molecule type" value="Genomic_DNA"/>
</dbReference>
<dbReference type="AlphaFoldDB" id="A0A1I6ZPE9"/>
<dbReference type="Pfam" id="PF05635">
    <property type="entry name" value="23S_rRNA_IVP"/>
    <property type="match status" value="1"/>
</dbReference>
<dbReference type="RefSeq" id="WP_090247820.1">
    <property type="nucleotide sequence ID" value="NZ_FPAS01000002.1"/>
</dbReference>
<evidence type="ECO:0000313" key="1">
    <source>
        <dbReference type="EMBL" id="SFT64589.1"/>
    </source>
</evidence>
<keyword evidence="2" id="KW-1185">Reference proteome</keyword>
<reference evidence="1 2" key="1">
    <citation type="submission" date="2016-10" db="EMBL/GenBank/DDBJ databases">
        <authorList>
            <person name="de Groot N.N."/>
        </authorList>
    </citation>
    <scope>NUCLEOTIDE SEQUENCE [LARGE SCALE GENOMIC DNA]</scope>
    <source>
        <strain evidence="1 2">CGMCC 1.7005</strain>
    </source>
</reference>
<dbReference type="Gene3D" id="1.20.1440.60">
    <property type="entry name" value="23S rRNA-intervening sequence"/>
    <property type="match status" value="1"/>
</dbReference>
<name>A0A1I6ZPE9_9FLAO</name>
<sequence>MFDFEKLHVYSRTKEYNKKVTDLISISNYNRTTKDQLRRASLSILLNIAEGSGRFTNPDRRKFYIISRGSIFECIAIFDYLHYINQLDKVQFDLFYKELEEISKMLYTMIKRLS</sequence>
<dbReference type="STRING" id="477690.SAMN05216474_1524"/>
<dbReference type="PANTHER" id="PTHR38471">
    <property type="entry name" value="FOUR HELIX BUNDLE PROTEIN"/>
    <property type="match status" value="1"/>
</dbReference>
<protein>
    <submittedName>
        <fullName evidence="1">Four helix bundle protein</fullName>
    </submittedName>
</protein>
<dbReference type="PANTHER" id="PTHR38471:SF2">
    <property type="entry name" value="FOUR HELIX BUNDLE PROTEIN"/>
    <property type="match status" value="1"/>
</dbReference>
<evidence type="ECO:0000313" key="2">
    <source>
        <dbReference type="Proteomes" id="UP000236454"/>
    </source>
</evidence>
<gene>
    <name evidence="1" type="ORF">SAMN05216474_1524</name>
</gene>